<reference evidence="1" key="1">
    <citation type="submission" date="2024-06" db="EMBL/GenBank/DDBJ databases">
        <title>Genome sequence of Vogesella sp. MAHUQ-64.</title>
        <authorList>
            <person name="Huq M.A."/>
        </authorList>
    </citation>
    <scope>NUCLEOTIDE SEQUENCE</scope>
    <source>
        <strain evidence="1">MAHUQ-64</strain>
    </source>
</reference>
<dbReference type="EMBL" id="JBEFLD010000004">
    <property type="protein sequence ID" value="MEQ6290775.1"/>
    <property type="molecule type" value="Genomic_DNA"/>
</dbReference>
<evidence type="ECO:0000313" key="1">
    <source>
        <dbReference type="EMBL" id="MEQ6290775.1"/>
    </source>
</evidence>
<accession>A0ABV1M530</accession>
<dbReference type="RefSeq" id="WP_349586676.1">
    <property type="nucleotide sequence ID" value="NZ_JBEFLD010000004.1"/>
</dbReference>
<keyword evidence="2" id="KW-1185">Reference proteome</keyword>
<proteinExistence type="predicted"/>
<name>A0ABV1M530_9NEIS</name>
<comment type="caution">
    <text evidence="1">The sequence shown here is derived from an EMBL/GenBank/DDBJ whole genome shotgun (WGS) entry which is preliminary data.</text>
</comment>
<protein>
    <submittedName>
        <fullName evidence="1">Uncharacterized protein</fullName>
    </submittedName>
</protein>
<evidence type="ECO:0000313" key="2">
    <source>
        <dbReference type="Proteomes" id="UP001433638"/>
    </source>
</evidence>
<sequence length="474" mass="49069">MLNKIKSWFVLVSFVFLSVLMPIKAYAFVPAMLGFIGAYDAAGAGALLGWRIGQGLIGLGIGGGIAAAAEDRYPGIGKCLMVVALGKPGLCQPTGWGRDSTGAPSPPATSSPSSLQDAAVAKCKDLVAANSTGGIVVTYQGIGPLDPPAADGSVGFRCYWSASNGNSGSWLSRAYPSCPAGYAMQSGACVLSNGALVKKPAGTPCQLVLTAGVVGYDPDNPSCPTTAPTTVTINGVKLTVSSDGKTITLVGPNGESGVIQIGSGSIGVVQNVPMNDDIGSPITQIGNTTLDNSRAKPIVTTQNVDYKKGQGQTTTGDPVITPPISCTMISNCNWANAQIQQQQLELQNQQLQSQNQTRDKVTSISDAMTQTREAPPLATPAQTAAAVDQLNAMKPDPAGYGGPITQILSHIGIPAGGGSCTLARTVTMFGRTFTINFLQPGFCETYQPVANWTVWGLVSLYAWNTLRRQHVSEA</sequence>
<dbReference type="Proteomes" id="UP001433638">
    <property type="component" value="Unassembled WGS sequence"/>
</dbReference>
<organism evidence="1 2">
    <name type="scientific">Vogesella oryzagri</name>
    <dbReference type="NCBI Taxonomy" id="3160864"/>
    <lineage>
        <taxon>Bacteria</taxon>
        <taxon>Pseudomonadati</taxon>
        <taxon>Pseudomonadota</taxon>
        <taxon>Betaproteobacteria</taxon>
        <taxon>Neisseriales</taxon>
        <taxon>Chromobacteriaceae</taxon>
        <taxon>Vogesella</taxon>
    </lineage>
</organism>
<gene>
    <name evidence="1" type="ORF">ABNW52_09125</name>
</gene>